<name>A0A4S1DTK3_9FLAO</name>
<reference evidence="2 3" key="1">
    <citation type="submission" date="2019-04" db="EMBL/GenBank/DDBJ databases">
        <authorList>
            <person name="Liu A."/>
        </authorList>
    </citation>
    <scope>NUCLEOTIDE SEQUENCE [LARGE SCALE GENOMIC DNA]</scope>
    <source>
        <strain evidence="2 3">RZ03</strain>
    </source>
</reference>
<gene>
    <name evidence="2" type="ORF">EM932_16125</name>
</gene>
<dbReference type="SUPFAM" id="SSF51215">
    <property type="entry name" value="Regulatory protein AraC"/>
    <property type="match status" value="1"/>
</dbReference>
<dbReference type="EMBL" id="SRSO01000025">
    <property type="protein sequence ID" value="TGV01317.1"/>
    <property type="molecule type" value="Genomic_DNA"/>
</dbReference>
<sequence length="169" mass="19712">MYNDIENIVFSQFVSQTVPFELIAIQELFERCEKSAYDLSKPHRIEFHCLIIVTEGKSMHTVDFKEEALFPGVMIPLTKGQVHAFNKNVFRKDAFKKLIASKLEGEERTKNTWAKFIHTEVNGDTGHIVVKRRVNLTDKTSELTVILDFVWEDNRWQIIRENILSQEPS</sequence>
<dbReference type="AlphaFoldDB" id="A0A4S1DTK3"/>
<comment type="caution">
    <text evidence="2">The sequence shown here is derived from an EMBL/GenBank/DDBJ whole genome shotgun (WGS) entry which is preliminary data.</text>
</comment>
<dbReference type="RefSeq" id="WP_135878234.1">
    <property type="nucleotide sequence ID" value="NZ_SRSO01000025.1"/>
</dbReference>
<organism evidence="2 3">
    <name type="scientific">Flavivirga rizhaonensis</name>
    <dbReference type="NCBI Taxonomy" id="2559571"/>
    <lineage>
        <taxon>Bacteria</taxon>
        <taxon>Pseudomonadati</taxon>
        <taxon>Bacteroidota</taxon>
        <taxon>Flavobacteriia</taxon>
        <taxon>Flavobacteriales</taxon>
        <taxon>Flavobacteriaceae</taxon>
        <taxon>Flavivirga</taxon>
    </lineage>
</organism>
<dbReference type="OrthoDB" id="1096411at2"/>
<evidence type="ECO:0000256" key="1">
    <source>
        <dbReference type="ARBA" id="ARBA00023125"/>
    </source>
</evidence>
<proteinExistence type="predicted"/>
<protein>
    <submittedName>
        <fullName evidence="2">Uncharacterized protein</fullName>
    </submittedName>
</protein>
<keyword evidence="3" id="KW-1185">Reference proteome</keyword>
<keyword evidence="1" id="KW-0238">DNA-binding</keyword>
<evidence type="ECO:0000313" key="3">
    <source>
        <dbReference type="Proteomes" id="UP000307602"/>
    </source>
</evidence>
<dbReference type="Proteomes" id="UP000307602">
    <property type="component" value="Unassembled WGS sequence"/>
</dbReference>
<evidence type="ECO:0000313" key="2">
    <source>
        <dbReference type="EMBL" id="TGV01317.1"/>
    </source>
</evidence>
<accession>A0A4S1DTK3</accession>
<dbReference type="InterPro" id="IPR037923">
    <property type="entry name" value="HTH-like"/>
</dbReference>
<dbReference type="GO" id="GO:0003677">
    <property type="term" value="F:DNA binding"/>
    <property type="evidence" value="ECO:0007669"/>
    <property type="project" value="UniProtKB-KW"/>
</dbReference>